<evidence type="ECO:0000313" key="2">
    <source>
        <dbReference type="Proteomes" id="UP000219327"/>
    </source>
</evidence>
<name>A0A2A5WL25_9GAMM</name>
<comment type="caution">
    <text evidence="1">The sequence shown here is derived from an EMBL/GenBank/DDBJ whole genome shotgun (WGS) entry which is preliminary data.</text>
</comment>
<reference evidence="1 2" key="1">
    <citation type="submission" date="2017-08" db="EMBL/GenBank/DDBJ databases">
        <title>Fine stratification of microbial communities through a metagenomic profile of the photic zone.</title>
        <authorList>
            <person name="Haro-Moreno J.M."/>
            <person name="Lopez-Perez M."/>
            <person name="De La Torre J."/>
            <person name="Picazo A."/>
            <person name="Camacho A."/>
            <person name="Rodriguez-Valera F."/>
        </authorList>
    </citation>
    <scope>NUCLEOTIDE SEQUENCE [LARGE SCALE GENOMIC DNA]</scope>
    <source>
        <strain evidence="1">MED-G24</strain>
    </source>
</reference>
<dbReference type="EMBL" id="NTKD01000055">
    <property type="protein sequence ID" value="PDH36967.1"/>
    <property type="molecule type" value="Genomic_DNA"/>
</dbReference>
<protein>
    <submittedName>
        <fullName evidence="1">Uncharacterized protein</fullName>
    </submittedName>
</protein>
<dbReference type="Proteomes" id="UP000219327">
    <property type="component" value="Unassembled WGS sequence"/>
</dbReference>
<organism evidence="1 2">
    <name type="scientific">OM182 bacterium MED-G24</name>
    <dbReference type="NCBI Taxonomy" id="1986255"/>
    <lineage>
        <taxon>Bacteria</taxon>
        <taxon>Pseudomonadati</taxon>
        <taxon>Pseudomonadota</taxon>
        <taxon>Gammaproteobacteria</taxon>
        <taxon>OMG group</taxon>
        <taxon>OM182 clade</taxon>
    </lineage>
</organism>
<proteinExistence type="predicted"/>
<accession>A0A2A5WL25</accession>
<gene>
    <name evidence="1" type="ORF">CNE99_08770</name>
</gene>
<evidence type="ECO:0000313" key="1">
    <source>
        <dbReference type="EMBL" id="PDH36967.1"/>
    </source>
</evidence>
<sequence>MILRDDEYTGTRSGQVLKNKAASVLPETHSQRDLNASIDVIWPGPERQTSRVESIAVDQCTELVDPL</sequence>
<dbReference type="AlphaFoldDB" id="A0A2A5WL25"/>